<dbReference type="Pfam" id="PF01416">
    <property type="entry name" value="PseudoU_synth_1"/>
    <property type="match status" value="1"/>
</dbReference>
<dbReference type="OrthoDB" id="25767at2759"/>
<dbReference type="FunCoup" id="A0A2R5GGG2">
    <property type="interactions" value="145"/>
</dbReference>
<dbReference type="PANTHER" id="PTHR11142">
    <property type="entry name" value="PSEUDOURIDYLATE SYNTHASE"/>
    <property type="match status" value="1"/>
</dbReference>
<feature type="compositionally biased region" description="Acidic residues" evidence="4">
    <location>
        <begin position="252"/>
        <end position="261"/>
    </location>
</feature>
<dbReference type="Gene3D" id="3.30.70.660">
    <property type="entry name" value="Pseudouridine synthase I, catalytic domain, C-terminal subdomain"/>
    <property type="match status" value="1"/>
</dbReference>
<proteinExistence type="inferred from homology"/>
<sequence>MGGGDWLRRLSRFELKAIVQKLAEAHGEDAVKAVAQSVASSSTAFAEATAAETAKTSASPAASAAGDDVPGDAATAAAAAARAPAVDQGVPNSATRKRHVRDSDGKQQQESGERAKQGNDMSGKDAKPPSSKKVKTKKNNKAFDMDFFAQRHIALHLAYFGDGYRGFCAQPTVPETVEEHLFRALKKACLITDRASSQYSRCGRTDVGVSALGQVVTLTVRSKLASPLPEASTIPRAKSPPPKKRAKNTDGEPNEEMDAADDTAAKAAASDDANELDYPVVLNRLLPDDIFVLGWAPAPSRDFQARFNCETRTYRYYFMARDLDLEAMQKAANLLVGTHDFRHFCKMDVTNVKNFVRRIEAAEVIKCDGAHGARQMCYLKVCGSAFLWHQIRCLVSVLFLVGQRLESPDVISALLDIEKNPRKPVYDIASELPLILYESEYAASDIDFRYNAEVLSELRQRLELREARHAISASMARGVIEFIDERAPVKDASTAQLVPFKTTDACVPIPSDFPKTIAGKPGRVQKSSSKHVKLFDRPLCDSYEERVGRMSERKLQDIKDKHGWDLASDIGSDRK</sequence>
<feature type="region of interest" description="Disordered" evidence="4">
    <location>
        <begin position="227"/>
        <end position="271"/>
    </location>
</feature>
<dbReference type="Proteomes" id="UP000241890">
    <property type="component" value="Unassembled WGS sequence"/>
</dbReference>
<accession>A0A2R5GGG2</accession>
<dbReference type="InParanoid" id="A0A2R5GGG2"/>
<dbReference type="GO" id="GO:0009982">
    <property type="term" value="F:pseudouridine synthase activity"/>
    <property type="evidence" value="ECO:0007669"/>
    <property type="project" value="InterPro"/>
</dbReference>
<dbReference type="CDD" id="cd02569">
    <property type="entry name" value="PseudoU_synth_ScPus3"/>
    <property type="match status" value="1"/>
</dbReference>
<dbReference type="InterPro" id="IPR020095">
    <property type="entry name" value="PsdUridine_synth_TruA_C"/>
</dbReference>
<dbReference type="Gene3D" id="3.30.70.580">
    <property type="entry name" value="Pseudouridine synthase I, catalytic domain, N-terminal subdomain"/>
    <property type="match status" value="1"/>
</dbReference>
<feature type="region of interest" description="Disordered" evidence="4">
    <location>
        <begin position="39"/>
        <end position="138"/>
    </location>
</feature>
<dbReference type="GO" id="GO:0005634">
    <property type="term" value="C:nucleus"/>
    <property type="evidence" value="ECO:0007669"/>
    <property type="project" value="TreeGrafter"/>
</dbReference>
<organism evidence="6 7">
    <name type="scientific">Hondaea fermentalgiana</name>
    <dbReference type="NCBI Taxonomy" id="2315210"/>
    <lineage>
        <taxon>Eukaryota</taxon>
        <taxon>Sar</taxon>
        <taxon>Stramenopiles</taxon>
        <taxon>Bigyra</taxon>
        <taxon>Labyrinthulomycetes</taxon>
        <taxon>Thraustochytrida</taxon>
        <taxon>Thraustochytriidae</taxon>
        <taxon>Hondaea</taxon>
    </lineage>
</organism>
<keyword evidence="2" id="KW-0819">tRNA processing</keyword>
<comment type="caution">
    <text evidence="6">The sequence shown here is derived from an EMBL/GenBank/DDBJ whole genome shotgun (WGS) entry which is preliminary data.</text>
</comment>
<gene>
    <name evidence="6" type="ORF">FCC1311_062162</name>
</gene>
<evidence type="ECO:0000313" key="6">
    <source>
        <dbReference type="EMBL" id="GBG29996.1"/>
    </source>
</evidence>
<dbReference type="GO" id="GO:0031119">
    <property type="term" value="P:tRNA pseudouridine synthesis"/>
    <property type="evidence" value="ECO:0007669"/>
    <property type="project" value="TreeGrafter"/>
</dbReference>
<dbReference type="InterPro" id="IPR020103">
    <property type="entry name" value="PsdUridine_synth_cat_dom_sf"/>
</dbReference>
<keyword evidence="3" id="KW-0413">Isomerase</keyword>
<dbReference type="InterPro" id="IPR020094">
    <property type="entry name" value="TruA/RsuA/RluB/E/F_N"/>
</dbReference>
<evidence type="ECO:0000259" key="5">
    <source>
        <dbReference type="Pfam" id="PF01416"/>
    </source>
</evidence>
<evidence type="ECO:0000256" key="1">
    <source>
        <dbReference type="ARBA" id="ARBA00009375"/>
    </source>
</evidence>
<evidence type="ECO:0000256" key="2">
    <source>
        <dbReference type="ARBA" id="ARBA00022694"/>
    </source>
</evidence>
<dbReference type="PANTHER" id="PTHR11142:SF5">
    <property type="entry name" value="TRNA PSEUDOURIDINE(38_39) SYNTHASE"/>
    <property type="match status" value="1"/>
</dbReference>
<dbReference type="HAMAP" id="MF_00171">
    <property type="entry name" value="TruA"/>
    <property type="match status" value="1"/>
</dbReference>
<dbReference type="SUPFAM" id="SSF55120">
    <property type="entry name" value="Pseudouridine synthase"/>
    <property type="match status" value="1"/>
</dbReference>
<evidence type="ECO:0000256" key="4">
    <source>
        <dbReference type="SAM" id="MobiDB-lite"/>
    </source>
</evidence>
<dbReference type="AlphaFoldDB" id="A0A2R5GGG2"/>
<protein>
    <submittedName>
        <fullName evidence="6">tRNA pseudouridine synthase</fullName>
    </submittedName>
</protein>
<reference evidence="6 7" key="1">
    <citation type="submission" date="2017-12" db="EMBL/GenBank/DDBJ databases">
        <title>Sequencing, de novo assembly and annotation of complete genome of a new Thraustochytrid species, strain FCC1311.</title>
        <authorList>
            <person name="Sedici K."/>
            <person name="Godart F."/>
            <person name="Aiese Cigliano R."/>
            <person name="Sanseverino W."/>
            <person name="Barakat M."/>
            <person name="Ortet P."/>
            <person name="Marechal E."/>
            <person name="Cagnac O."/>
            <person name="Amato A."/>
        </authorList>
    </citation>
    <scope>NUCLEOTIDE SEQUENCE [LARGE SCALE GENOMIC DNA]</scope>
</reference>
<evidence type="ECO:0000256" key="3">
    <source>
        <dbReference type="ARBA" id="ARBA00023235"/>
    </source>
</evidence>
<keyword evidence="7" id="KW-1185">Reference proteome</keyword>
<feature type="domain" description="Pseudouridine synthase I TruA alpha/beta" evidence="5">
    <location>
        <begin position="331"/>
        <end position="441"/>
    </location>
</feature>
<dbReference type="InterPro" id="IPR001406">
    <property type="entry name" value="PsdUridine_synth_TruA"/>
</dbReference>
<feature type="compositionally biased region" description="Low complexity" evidence="4">
    <location>
        <begin position="39"/>
        <end position="86"/>
    </location>
</feature>
<dbReference type="GO" id="GO:1990481">
    <property type="term" value="P:mRNA pseudouridine synthesis"/>
    <property type="evidence" value="ECO:0007669"/>
    <property type="project" value="TreeGrafter"/>
</dbReference>
<feature type="compositionally biased region" description="Basic and acidic residues" evidence="4">
    <location>
        <begin position="101"/>
        <end position="127"/>
    </location>
</feature>
<name>A0A2R5GGG2_9STRA</name>
<dbReference type="InterPro" id="IPR041707">
    <property type="entry name" value="Pus3-like"/>
</dbReference>
<evidence type="ECO:0000313" key="7">
    <source>
        <dbReference type="Proteomes" id="UP000241890"/>
    </source>
</evidence>
<dbReference type="EMBL" id="BEYU01000069">
    <property type="protein sequence ID" value="GBG29996.1"/>
    <property type="molecule type" value="Genomic_DNA"/>
</dbReference>
<dbReference type="InterPro" id="IPR020097">
    <property type="entry name" value="PsdUridine_synth_TruA_a/b_dom"/>
</dbReference>
<dbReference type="NCBIfam" id="TIGR00071">
    <property type="entry name" value="hisT_truA"/>
    <property type="match status" value="1"/>
</dbReference>
<comment type="similarity">
    <text evidence="1">Belongs to the tRNA pseudouridine synthase TruA family.</text>
</comment>
<dbReference type="GO" id="GO:0005737">
    <property type="term" value="C:cytoplasm"/>
    <property type="evidence" value="ECO:0007669"/>
    <property type="project" value="TreeGrafter"/>
</dbReference>
<dbReference type="GO" id="GO:0003723">
    <property type="term" value="F:RNA binding"/>
    <property type="evidence" value="ECO:0007669"/>
    <property type="project" value="InterPro"/>
</dbReference>